<dbReference type="SUPFAM" id="SSF51735">
    <property type="entry name" value="NAD(P)-binding Rossmann-fold domains"/>
    <property type="match status" value="1"/>
</dbReference>
<comment type="caution">
    <text evidence="5">The sequence shown here is derived from an EMBL/GenBank/DDBJ whole genome shotgun (WGS) entry which is preliminary data.</text>
</comment>
<dbReference type="Pfam" id="PF00106">
    <property type="entry name" value="adh_short"/>
    <property type="match status" value="1"/>
</dbReference>
<reference evidence="5 6" key="1">
    <citation type="submission" date="2021-06" db="EMBL/GenBank/DDBJ databases">
        <title>Genome sequence of Babesia caballi.</title>
        <authorList>
            <person name="Yamagishi J."/>
            <person name="Kidaka T."/>
            <person name="Ochi A."/>
        </authorList>
    </citation>
    <scope>NUCLEOTIDE SEQUENCE [LARGE SCALE GENOMIC DNA]</scope>
    <source>
        <strain evidence="5">USDA-D6B2</strain>
    </source>
</reference>
<accession>A0AAV4LM50</accession>
<dbReference type="AlphaFoldDB" id="A0AAV4LM50"/>
<dbReference type="InterPro" id="IPR036291">
    <property type="entry name" value="NAD(P)-bd_dom_sf"/>
</dbReference>
<keyword evidence="3" id="KW-0560">Oxidoreductase</keyword>
<dbReference type="Gene3D" id="3.40.50.720">
    <property type="entry name" value="NAD(P)-binding Rossmann-like Domain"/>
    <property type="match status" value="1"/>
</dbReference>
<dbReference type="Gene3D" id="3.90.79.10">
    <property type="entry name" value="Nucleoside Triphosphate Pyrophosphohydrolase"/>
    <property type="match status" value="1"/>
</dbReference>
<proteinExistence type="inferred from homology"/>
<dbReference type="RefSeq" id="XP_067713041.1">
    <property type="nucleotide sequence ID" value="XM_067856940.1"/>
</dbReference>
<evidence type="ECO:0000313" key="6">
    <source>
        <dbReference type="Proteomes" id="UP001497744"/>
    </source>
</evidence>
<dbReference type="PANTHER" id="PTHR24320:SF282">
    <property type="entry name" value="WW DOMAIN-CONTAINING OXIDOREDUCTASE"/>
    <property type="match status" value="1"/>
</dbReference>
<evidence type="ECO:0000313" key="5">
    <source>
        <dbReference type="EMBL" id="GIX60970.1"/>
    </source>
</evidence>
<evidence type="ECO:0000256" key="4">
    <source>
        <dbReference type="SAM" id="MobiDB-lite"/>
    </source>
</evidence>
<keyword evidence="6" id="KW-1185">Reference proteome</keyword>
<evidence type="ECO:0000256" key="2">
    <source>
        <dbReference type="ARBA" id="ARBA00022857"/>
    </source>
</evidence>
<protein>
    <submittedName>
        <fullName evidence="5">Short-chain dehydrogenase/reductase (SDR family member), putative</fullName>
    </submittedName>
</protein>
<dbReference type="GeneID" id="94192453"/>
<sequence length="724" mass="79392">MIRCAARRLAAGNGRLLTEHGGWKVQLALCVDRQPTEYAESARERAYREFAEAWGQATRNQLKVPRVATIESKITHKIVPSKERKVAKSDSEAESWVDATGELDALLASEIALVPTRRRVKRGGQEAKQVEKVNVDGDVRNVERLARKWLFLAVKHRQEGWKLPTTDLYHGDGLRETLQRICAEQLGEAYAPYFVGYAPFFYRTVPFQGVGGHSDVRGNKRGALRVRVFGRPLLPCGSLRHVLRARPHDRAVLCRLRRGGGRKALGAHQGAAHCRRRVDEAGLRHPGGRGLLLAVRVRLALRGVGGAARLLAAGVYGPERADCGGDRWVLRAASGHTGSGGSSGIGRETALQLLLWKCKVVITGRDKTRGANAIEYLRKNARVGFDMIQYVEMDLNDPKSIKRAADEILRTNSSIDFLINNAGVAGSPTINAHKKESMFATNFLGHFHLTKLLTSALVRDRARIINVSSIAHYHYDPSGDPLFSGGKSTQLPPQTSAKVYYGRSKLFNMWHAQALQRRFDKLPDEAKGVACFSCGPGIVSTPLLERYSSLVLPSVVYAVIRCFTKRPKDGANTLLYLCSAPMQQLTPGAYYYECRLGYVSKHAQDVAKQEALYAVADKMTGIVDFRRDAGAAGQVERLRARRPVGPKQAVDAHAHAYPLLLAGRIDEEGLLVESEKGDGEGLGEHAQGPAGDLGRPEEPKQLAGHVGIGQLQPQLLLDEPAVVA</sequence>
<evidence type="ECO:0000256" key="1">
    <source>
        <dbReference type="ARBA" id="ARBA00006484"/>
    </source>
</evidence>
<evidence type="ECO:0000256" key="3">
    <source>
        <dbReference type="ARBA" id="ARBA00023002"/>
    </source>
</evidence>
<dbReference type="Proteomes" id="UP001497744">
    <property type="component" value="Unassembled WGS sequence"/>
</dbReference>
<dbReference type="PANTHER" id="PTHR24320">
    <property type="entry name" value="RETINOL DEHYDROGENASE"/>
    <property type="match status" value="1"/>
</dbReference>
<comment type="similarity">
    <text evidence="1">Belongs to the short-chain dehydrogenases/reductases (SDR) family.</text>
</comment>
<name>A0AAV4LM50_BABCB</name>
<dbReference type="EMBL" id="BPLF01000001">
    <property type="protein sequence ID" value="GIX60970.1"/>
    <property type="molecule type" value="Genomic_DNA"/>
</dbReference>
<dbReference type="InterPro" id="IPR002347">
    <property type="entry name" value="SDR_fam"/>
</dbReference>
<gene>
    <name evidence="5" type="ORF">BcabD6B2_04050</name>
</gene>
<keyword evidence="2" id="KW-0521">NADP</keyword>
<dbReference type="GO" id="GO:0016491">
    <property type="term" value="F:oxidoreductase activity"/>
    <property type="evidence" value="ECO:0007669"/>
    <property type="project" value="UniProtKB-KW"/>
</dbReference>
<feature type="region of interest" description="Disordered" evidence="4">
    <location>
        <begin position="675"/>
        <end position="702"/>
    </location>
</feature>
<organism evidence="5 6">
    <name type="scientific">Babesia caballi</name>
    <dbReference type="NCBI Taxonomy" id="5871"/>
    <lineage>
        <taxon>Eukaryota</taxon>
        <taxon>Sar</taxon>
        <taxon>Alveolata</taxon>
        <taxon>Apicomplexa</taxon>
        <taxon>Aconoidasida</taxon>
        <taxon>Piroplasmida</taxon>
        <taxon>Babesiidae</taxon>
        <taxon>Babesia</taxon>
    </lineage>
</organism>
<dbReference type="PRINTS" id="PR00081">
    <property type="entry name" value="GDHRDH"/>
</dbReference>